<dbReference type="PANTHER" id="PTHR12526:SF628">
    <property type="entry name" value="MANNOSYLGLUCOSYLGLYCERATE SYNTHASE"/>
    <property type="match status" value="1"/>
</dbReference>
<keyword evidence="2" id="KW-0808">Transferase</keyword>
<dbReference type="GO" id="GO:0016757">
    <property type="term" value="F:glycosyltransferase activity"/>
    <property type="evidence" value="ECO:0007669"/>
    <property type="project" value="InterPro"/>
</dbReference>
<dbReference type="OrthoDB" id="9762705at2"/>
<dbReference type="KEGG" id="blau:DQQ01_00970"/>
<reference evidence="3" key="1">
    <citation type="submission" date="2018-06" db="EMBL/GenBank/DDBJ databases">
        <title>Description of Blautia argi sp. nov., a new anaerobic isolated from dog feces.</title>
        <authorList>
            <person name="Chang Y.-H."/>
            <person name="Paek J."/>
            <person name="Shin Y."/>
        </authorList>
    </citation>
    <scope>NUCLEOTIDE SEQUENCE [LARGE SCALE GENOMIC DNA]</scope>
    <source>
        <strain evidence="3">KCTC 15426</strain>
    </source>
</reference>
<evidence type="ECO:0000259" key="1">
    <source>
        <dbReference type="Pfam" id="PF00534"/>
    </source>
</evidence>
<keyword evidence="3" id="KW-1185">Reference proteome</keyword>
<dbReference type="PANTHER" id="PTHR12526">
    <property type="entry name" value="GLYCOSYLTRANSFERASE"/>
    <property type="match status" value="1"/>
</dbReference>
<dbReference type="Pfam" id="PF00534">
    <property type="entry name" value="Glycos_transf_1"/>
    <property type="match status" value="1"/>
</dbReference>
<proteinExistence type="predicted"/>
<feature type="domain" description="Glycosyl transferase family 1" evidence="1">
    <location>
        <begin position="228"/>
        <end position="377"/>
    </location>
</feature>
<dbReference type="SUPFAM" id="SSF53756">
    <property type="entry name" value="UDP-Glycosyltransferase/glycogen phosphorylase"/>
    <property type="match status" value="1"/>
</dbReference>
<name>A0A2Z4U7R8_9FIRM</name>
<evidence type="ECO:0000313" key="2">
    <source>
        <dbReference type="EMBL" id="AWY96959.1"/>
    </source>
</evidence>
<dbReference type="InterPro" id="IPR001296">
    <property type="entry name" value="Glyco_trans_1"/>
</dbReference>
<accession>A0A2Z4U7R8</accession>
<sequence length="397" mass="45095">MKTLLILSHTMELGGAERSLLGLLNAIDPKEYSIDLFLMRHEGSLLEDIPKHINLLPEIPAYTVLARPFKDVIREKHFVLAAARLVGKIKAEQYEKQKNIVDGGVALEYSHKYTSPFMPKIQEQKKYDMAISFLTPHYFVDRKVKAKKKIAWIHTDYSKVQIDAKSELKMWSAYDCIVSISEAAAKSFTTIFPSLREKVLVIENILPIQLIKKQMNEFDALSEMSGQGIKLLSIGRYCNAKNFDNVPNICSHILQLGIDVTWYIIGFGGDETLIRAKIKEEHMEKNVILLGKKENPYPYMKACDVYVQPSRYEGKSVAVREAQLLGKPVVITNYATADSQLEDGVDGMIVPLENEKCACAIAELLKDKSKMEQLSQACAIRDYSNYKEIKKVYDLFE</sequence>
<dbReference type="CDD" id="cd03811">
    <property type="entry name" value="GT4_GT28_WabH-like"/>
    <property type="match status" value="1"/>
</dbReference>
<dbReference type="AlphaFoldDB" id="A0A2Z4U7R8"/>
<organism evidence="2 3">
    <name type="scientific">Blautia argi</name>
    <dbReference type="NCBI Taxonomy" id="1912897"/>
    <lineage>
        <taxon>Bacteria</taxon>
        <taxon>Bacillati</taxon>
        <taxon>Bacillota</taxon>
        <taxon>Clostridia</taxon>
        <taxon>Lachnospirales</taxon>
        <taxon>Lachnospiraceae</taxon>
        <taxon>Blautia</taxon>
    </lineage>
</organism>
<dbReference type="Proteomes" id="UP000250003">
    <property type="component" value="Chromosome"/>
</dbReference>
<dbReference type="EMBL" id="CP030280">
    <property type="protein sequence ID" value="AWY96959.1"/>
    <property type="molecule type" value="Genomic_DNA"/>
</dbReference>
<evidence type="ECO:0000313" key="3">
    <source>
        <dbReference type="Proteomes" id="UP000250003"/>
    </source>
</evidence>
<gene>
    <name evidence="2" type="ORF">DQQ01_00970</name>
</gene>
<dbReference type="Gene3D" id="3.40.50.2000">
    <property type="entry name" value="Glycogen Phosphorylase B"/>
    <property type="match status" value="2"/>
</dbReference>
<dbReference type="RefSeq" id="WP_111917810.1">
    <property type="nucleotide sequence ID" value="NZ_CP030280.1"/>
</dbReference>
<protein>
    <submittedName>
        <fullName evidence="2">Glycosyltransferase</fullName>
    </submittedName>
</protein>